<evidence type="ECO:0000313" key="3">
    <source>
        <dbReference type="EMBL" id="KAG7368335.1"/>
    </source>
</evidence>
<keyword evidence="4" id="KW-1185">Reference proteome</keyword>
<sequence>MDRVFVFLLVSTAFRVGESFQQQQPQRGLGKASTSRTKDTSSSSSSLLILQSFSYLGDLGVEGYGSSTATSSSTTIEPQQAFPIQPQLQYPDETTTTRSFYEDVSLPAPPLIANPYDGTASWIPDESPVTTNTPTPKVSTPVPRPATGAITTINPRTATNIQTQNQYQKVKSIWETSAPTVIQGSSLRTWNFLSSKLEAVQVLLKTNGRPLHANIELWQGEDHTPQKISVYTEDGEARPFSAFLATPFDGPTAIAVKNSANMEFPLKACVEGDLYTTSQSNEGGLFGNAGGPGYGNRLAQATLRRLYESAKPRVVQGDGASYVVPFDESVSRVQILITTEERPLNARIELLQGPNNIKQVIEVSTEDGMARPFFAVLETPGLANAMRIVNTGPVEFPIDCRVEPFSVVDAIDSNYFFDTFDNPQLEQQQPKNNPLNVFTKLLGGRG</sequence>
<feature type="compositionally biased region" description="Polar residues" evidence="1">
    <location>
        <begin position="128"/>
        <end position="138"/>
    </location>
</feature>
<feature type="region of interest" description="Disordered" evidence="1">
    <location>
        <begin position="21"/>
        <end position="43"/>
    </location>
</feature>
<feature type="compositionally biased region" description="Low complexity" evidence="1">
    <location>
        <begin position="66"/>
        <end position="75"/>
    </location>
</feature>
<protein>
    <submittedName>
        <fullName evidence="3">Uncharacterized protein</fullName>
    </submittedName>
</protein>
<reference evidence="3" key="2">
    <citation type="submission" date="2021-04" db="EMBL/GenBank/DDBJ databases">
        <authorList>
            <person name="Podell S."/>
        </authorList>
    </citation>
    <scope>NUCLEOTIDE SEQUENCE</scope>
    <source>
        <strain evidence="3">Hildebrandi</strain>
    </source>
</reference>
<dbReference type="EMBL" id="JAGRRH010000006">
    <property type="protein sequence ID" value="KAG7368335.1"/>
    <property type="molecule type" value="Genomic_DNA"/>
</dbReference>
<dbReference type="Proteomes" id="UP000693970">
    <property type="component" value="Unassembled WGS sequence"/>
</dbReference>
<proteinExistence type="predicted"/>
<feature type="region of interest" description="Disordered" evidence="1">
    <location>
        <begin position="127"/>
        <end position="147"/>
    </location>
</feature>
<keyword evidence="2" id="KW-0732">Signal</keyword>
<feature type="region of interest" description="Disordered" evidence="1">
    <location>
        <begin position="66"/>
        <end position="89"/>
    </location>
</feature>
<name>A0A9K3Q2T5_9STRA</name>
<accession>A0A9K3Q2T5</accession>
<comment type="caution">
    <text evidence="3">The sequence shown here is derived from an EMBL/GenBank/DDBJ whole genome shotgun (WGS) entry which is preliminary data.</text>
</comment>
<evidence type="ECO:0000313" key="4">
    <source>
        <dbReference type="Proteomes" id="UP000693970"/>
    </source>
</evidence>
<dbReference type="InterPro" id="IPR057491">
    <property type="entry name" value="DiatomPyrShell"/>
</dbReference>
<feature type="chain" id="PRO_5039926301" evidence="2">
    <location>
        <begin position="20"/>
        <end position="446"/>
    </location>
</feature>
<reference evidence="3" key="1">
    <citation type="journal article" date="2021" name="Sci. Rep.">
        <title>Diploid genomic architecture of Nitzschia inconspicua, an elite biomass production diatom.</title>
        <authorList>
            <person name="Oliver A."/>
            <person name="Podell S."/>
            <person name="Pinowska A."/>
            <person name="Traller J.C."/>
            <person name="Smith S.R."/>
            <person name="McClure R."/>
            <person name="Beliaev A."/>
            <person name="Bohutskyi P."/>
            <person name="Hill E.A."/>
            <person name="Rabines A."/>
            <person name="Zheng H."/>
            <person name="Allen L.Z."/>
            <person name="Kuo A."/>
            <person name="Grigoriev I.V."/>
            <person name="Allen A.E."/>
            <person name="Hazlebeck D."/>
            <person name="Allen E.E."/>
        </authorList>
    </citation>
    <scope>NUCLEOTIDE SEQUENCE</scope>
    <source>
        <strain evidence="3">Hildebrandi</strain>
    </source>
</reference>
<feature type="signal peptide" evidence="2">
    <location>
        <begin position="1"/>
        <end position="19"/>
    </location>
</feature>
<dbReference type="AlphaFoldDB" id="A0A9K3Q2T5"/>
<gene>
    <name evidence="3" type="ORF">IV203_031078</name>
</gene>
<dbReference type="OrthoDB" id="50980at2759"/>
<evidence type="ECO:0000256" key="2">
    <source>
        <dbReference type="SAM" id="SignalP"/>
    </source>
</evidence>
<dbReference type="Pfam" id="PF25192">
    <property type="entry name" value="DiatomPyrShell"/>
    <property type="match status" value="1"/>
</dbReference>
<organism evidence="3 4">
    <name type="scientific">Nitzschia inconspicua</name>
    <dbReference type="NCBI Taxonomy" id="303405"/>
    <lineage>
        <taxon>Eukaryota</taxon>
        <taxon>Sar</taxon>
        <taxon>Stramenopiles</taxon>
        <taxon>Ochrophyta</taxon>
        <taxon>Bacillariophyta</taxon>
        <taxon>Bacillariophyceae</taxon>
        <taxon>Bacillariophycidae</taxon>
        <taxon>Bacillariales</taxon>
        <taxon>Bacillariaceae</taxon>
        <taxon>Nitzschia</taxon>
    </lineage>
</organism>
<evidence type="ECO:0000256" key="1">
    <source>
        <dbReference type="SAM" id="MobiDB-lite"/>
    </source>
</evidence>